<dbReference type="GO" id="GO:0016887">
    <property type="term" value="F:ATP hydrolysis activity"/>
    <property type="evidence" value="ECO:0007669"/>
    <property type="project" value="InterPro"/>
</dbReference>
<dbReference type="InterPro" id="IPR027417">
    <property type="entry name" value="P-loop_NTPase"/>
</dbReference>
<evidence type="ECO:0000313" key="3">
    <source>
        <dbReference type="EMBL" id="RUO22930.1"/>
    </source>
</evidence>
<dbReference type="EMBL" id="PIPL01000004">
    <property type="protein sequence ID" value="RUO22930.1"/>
    <property type="molecule type" value="Genomic_DNA"/>
</dbReference>
<evidence type="ECO:0000256" key="1">
    <source>
        <dbReference type="ARBA" id="ARBA00022741"/>
    </source>
</evidence>
<name>A0A432W128_9GAMM</name>
<keyword evidence="1" id="KW-0547">Nucleotide-binding</keyword>
<accession>A0A432W128</accession>
<dbReference type="Gene3D" id="3.40.50.300">
    <property type="entry name" value="P-loop containing nucleotide triphosphate hydrolases"/>
    <property type="match status" value="1"/>
</dbReference>
<dbReference type="PANTHER" id="PTHR12169">
    <property type="entry name" value="ATPASE N2B"/>
    <property type="match status" value="1"/>
</dbReference>
<dbReference type="NCBIfam" id="NF040713">
    <property type="entry name" value="ZapE"/>
    <property type="match status" value="1"/>
</dbReference>
<dbReference type="RefSeq" id="WP_126804572.1">
    <property type="nucleotide sequence ID" value="NZ_PIPL01000004.1"/>
</dbReference>
<keyword evidence="3" id="KW-0131">Cell cycle</keyword>
<dbReference type="InterPro" id="IPR005654">
    <property type="entry name" value="ATPase_AFG1-like"/>
</dbReference>
<organism evidence="3 4">
    <name type="scientific">Aliidiomarina minuta</name>
    <dbReference type="NCBI Taxonomy" id="880057"/>
    <lineage>
        <taxon>Bacteria</taxon>
        <taxon>Pseudomonadati</taxon>
        <taxon>Pseudomonadota</taxon>
        <taxon>Gammaproteobacteria</taxon>
        <taxon>Alteromonadales</taxon>
        <taxon>Idiomarinaceae</taxon>
        <taxon>Aliidiomarina</taxon>
    </lineage>
</organism>
<dbReference type="GO" id="GO:0032153">
    <property type="term" value="C:cell division site"/>
    <property type="evidence" value="ECO:0007669"/>
    <property type="project" value="TreeGrafter"/>
</dbReference>
<evidence type="ECO:0000256" key="2">
    <source>
        <dbReference type="ARBA" id="ARBA00022840"/>
    </source>
</evidence>
<dbReference type="GO" id="GO:0005524">
    <property type="term" value="F:ATP binding"/>
    <property type="evidence" value="ECO:0007669"/>
    <property type="project" value="UniProtKB-KW"/>
</dbReference>
<evidence type="ECO:0000313" key="4">
    <source>
        <dbReference type="Proteomes" id="UP000288293"/>
    </source>
</evidence>
<dbReference type="SUPFAM" id="SSF52540">
    <property type="entry name" value="P-loop containing nucleoside triphosphate hydrolases"/>
    <property type="match status" value="1"/>
</dbReference>
<reference evidence="3 4" key="1">
    <citation type="journal article" date="2011" name="Front. Microbiol.">
        <title>Genomic signatures of strain selection and enhancement in Bacillus atrophaeus var. globigii, a historical biowarfare simulant.</title>
        <authorList>
            <person name="Gibbons H.S."/>
            <person name="Broomall S.M."/>
            <person name="McNew L.A."/>
            <person name="Daligault H."/>
            <person name="Chapman C."/>
            <person name="Bruce D."/>
            <person name="Karavis M."/>
            <person name="Krepps M."/>
            <person name="McGregor P.A."/>
            <person name="Hong C."/>
            <person name="Park K.H."/>
            <person name="Akmal A."/>
            <person name="Feldman A."/>
            <person name="Lin J.S."/>
            <person name="Chang W.E."/>
            <person name="Higgs B.W."/>
            <person name="Demirev P."/>
            <person name="Lindquist J."/>
            <person name="Liem A."/>
            <person name="Fochler E."/>
            <person name="Read T.D."/>
            <person name="Tapia R."/>
            <person name="Johnson S."/>
            <person name="Bishop-Lilly K.A."/>
            <person name="Detter C."/>
            <person name="Han C."/>
            <person name="Sozhamannan S."/>
            <person name="Rosenzweig C.N."/>
            <person name="Skowronski E.W."/>
        </authorList>
    </citation>
    <scope>NUCLEOTIDE SEQUENCE [LARGE SCALE GENOMIC DNA]</scope>
    <source>
        <strain evidence="3 4">MLST1</strain>
    </source>
</reference>
<dbReference type="Proteomes" id="UP000288293">
    <property type="component" value="Unassembled WGS sequence"/>
</dbReference>
<dbReference type="GO" id="GO:0005737">
    <property type="term" value="C:cytoplasm"/>
    <property type="evidence" value="ECO:0007669"/>
    <property type="project" value="TreeGrafter"/>
</dbReference>
<keyword evidence="4" id="KW-1185">Reference proteome</keyword>
<proteinExistence type="predicted"/>
<keyword evidence="3" id="KW-0132">Cell division</keyword>
<sequence>MHQRPFQLDKEQQRLAQRLTHLACRIDANQSVEQGLYIWGPVGRGKSMLMNHFFSQLQTPQKKRVHFHHFMAQIHRSLQSYSGQADPLQSIAADWAAEYRVLCLDEFMVEDIGDAMLLGTLWRHLFDLEMILITTSNTPPEKLYYNGLQRQRFLPTIDLLMKHCEVLHLDGGKDYRLTQNKTMPHYLLNGSKAQLRELTEQRFGQTEPVHQVQVMNRTINCLWQNENIIAFNFMELCSGPRSQRDYMELASRFRAIAVHQVPEFSYIPDKELVHGVEESYQREQQQLYVSKLDNEARRFIALVDECYDRNCLLLVSAQVPPEQLYQARQLAVPFQRCNSRLYEMQRW</sequence>
<dbReference type="OrthoDB" id="9774491at2"/>
<dbReference type="GO" id="GO:0051301">
    <property type="term" value="P:cell division"/>
    <property type="evidence" value="ECO:0007669"/>
    <property type="project" value="UniProtKB-KW"/>
</dbReference>
<keyword evidence="2" id="KW-0067">ATP-binding</keyword>
<dbReference type="PANTHER" id="PTHR12169:SF6">
    <property type="entry name" value="AFG1-LIKE ATPASE"/>
    <property type="match status" value="1"/>
</dbReference>
<comment type="caution">
    <text evidence="3">The sequence shown here is derived from an EMBL/GenBank/DDBJ whole genome shotgun (WGS) entry which is preliminary data.</text>
</comment>
<gene>
    <name evidence="3" type="ORF">CWE09_13430</name>
</gene>
<dbReference type="AlphaFoldDB" id="A0A432W128"/>
<protein>
    <submittedName>
        <fullName evidence="3">Cell division protein ZapE</fullName>
    </submittedName>
</protein>
<dbReference type="Pfam" id="PF03969">
    <property type="entry name" value="AFG1_ATPase"/>
    <property type="match status" value="2"/>
</dbReference>